<dbReference type="GO" id="GO:0000036">
    <property type="term" value="F:acyl carrier activity"/>
    <property type="evidence" value="ECO:0007669"/>
    <property type="project" value="TreeGrafter"/>
</dbReference>
<dbReference type="InterPro" id="IPR036736">
    <property type="entry name" value="ACP-like_sf"/>
</dbReference>
<dbReference type="InterPro" id="IPR000873">
    <property type="entry name" value="AMP-dep_synth/lig_dom"/>
</dbReference>
<dbReference type="PROSITE" id="PS00455">
    <property type="entry name" value="AMP_BINDING"/>
    <property type="match status" value="1"/>
</dbReference>
<dbReference type="InterPro" id="IPR029063">
    <property type="entry name" value="SAM-dependent_MTases_sf"/>
</dbReference>
<dbReference type="PROSITE" id="PS00012">
    <property type="entry name" value="PHOSPHOPANTETHEINE"/>
    <property type="match status" value="1"/>
</dbReference>
<dbReference type="GO" id="GO:0016874">
    <property type="term" value="F:ligase activity"/>
    <property type="evidence" value="ECO:0007669"/>
    <property type="project" value="UniProtKB-KW"/>
</dbReference>
<dbReference type="SUPFAM" id="SSF53474">
    <property type="entry name" value="alpha/beta-Hydrolases"/>
    <property type="match status" value="1"/>
</dbReference>
<dbReference type="CDD" id="cd19535">
    <property type="entry name" value="Cyc_NRPS"/>
    <property type="match status" value="1"/>
</dbReference>
<dbReference type="InterPro" id="IPR013217">
    <property type="entry name" value="Methyltransf_12"/>
</dbReference>
<dbReference type="InterPro" id="IPR020806">
    <property type="entry name" value="PKS_PP-bd"/>
</dbReference>
<feature type="region of interest" description="Disordered" evidence="10">
    <location>
        <begin position="272"/>
        <end position="296"/>
    </location>
</feature>
<dbReference type="PANTHER" id="PTHR45527:SF10">
    <property type="entry name" value="PYOCHELIN SYNTHASE PCHF"/>
    <property type="match status" value="1"/>
</dbReference>
<keyword evidence="7" id="KW-0436">Ligase</keyword>
<comment type="pathway">
    <text evidence="2">Siderophore biosynthesis; mycobactin biosynthesis.</text>
</comment>
<evidence type="ECO:0000256" key="3">
    <source>
        <dbReference type="ARBA" id="ARBA00007380"/>
    </source>
</evidence>
<keyword evidence="5" id="KW-0596">Phosphopantetheine</keyword>
<organism evidence="12 13">
    <name type="scientific">Verrucosispora sioxanthis</name>
    <dbReference type="NCBI Taxonomy" id="2499994"/>
    <lineage>
        <taxon>Bacteria</taxon>
        <taxon>Bacillati</taxon>
        <taxon>Actinomycetota</taxon>
        <taxon>Actinomycetes</taxon>
        <taxon>Micromonosporales</taxon>
        <taxon>Micromonosporaceae</taxon>
        <taxon>Micromonospora</taxon>
    </lineage>
</organism>
<dbReference type="FunFam" id="3.40.50.12780:FF:000012">
    <property type="entry name" value="Non-ribosomal peptide synthetase"/>
    <property type="match status" value="1"/>
</dbReference>
<dbReference type="SUPFAM" id="SSF47336">
    <property type="entry name" value="ACP-like"/>
    <property type="match status" value="1"/>
</dbReference>
<dbReference type="GO" id="GO:0005737">
    <property type="term" value="C:cytoplasm"/>
    <property type="evidence" value="ECO:0007669"/>
    <property type="project" value="TreeGrafter"/>
</dbReference>
<proteinExistence type="inferred from homology"/>
<dbReference type="GO" id="GO:0043041">
    <property type="term" value="P:amino acid activation for nonribosomal peptide biosynthetic process"/>
    <property type="evidence" value="ECO:0007669"/>
    <property type="project" value="TreeGrafter"/>
</dbReference>
<dbReference type="FunFam" id="1.10.1200.10:FF:000016">
    <property type="entry name" value="Non-ribosomal peptide synthase"/>
    <property type="match status" value="1"/>
</dbReference>
<gene>
    <name evidence="12" type="ORF">ENC19_07200</name>
</gene>
<dbReference type="Gene3D" id="3.40.50.980">
    <property type="match status" value="2"/>
</dbReference>
<evidence type="ECO:0000256" key="1">
    <source>
        <dbReference type="ARBA" id="ARBA00001957"/>
    </source>
</evidence>
<evidence type="ECO:0000256" key="5">
    <source>
        <dbReference type="ARBA" id="ARBA00022450"/>
    </source>
</evidence>
<dbReference type="InterPro" id="IPR010071">
    <property type="entry name" value="AA_adenyl_dom"/>
</dbReference>
<evidence type="ECO:0000256" key="8">
    <source>
        <dbReference type="ARBA" id="ARBA00022737"/>
    </source>
</evidence>
<dbReference type="Gene3D" id="1.10.10.1830">
    <property type="entry name" value="Non-ribosomal peptide synthase, adenylation domain"/>
    <property type="match status" value="1"/>
</dbReference>
<dbReference type="CDD" id="cd02440">
    <property type="entry name" value="AdoMet_MTases"/>
    <property type="match status" value="1"/>
</dbReference>
<dbReference type="SMART" id="SM00823">
    <property type="entry name" value="PKS_PP"/>
    <property type="match status" value="1"/>
</dbReference>
<feature type="domain" description="Carrier" evidence="11">
    <location>
        <begin position="1429"/>
        <end position="1510"/>
    </location>
</feature>
<dbReference type="Pfam" id="PF00668">
    <property type="entry name" value="Condensation"/>
    <property type="match status" value="1"/>
</dbReference>
<dbReference type="Pfam" id="PF00501">
    <property type="entry name" value="AMP-binding"/>
    <property type="match status" value="1"/>
</dbReference>
<dbReference type="InterPro" id="IPR023213">
    <property type="entry name" value="CAT-like_dom_sf"/>
</dbReference>
<comment type="caution">
    <text evidence="12">The sequence shown here is derived from an EMBL/GenBank/DDBJ whole genome shotgun (WGS) entry which is preliminary data.</text>
</comment>
<dbReference type="SUPFAM" id="SSF56801">
    <property type="entry name" value="Acetyl-CoA synthetase-like"/>
    <property type="match status" value="1"/>
</dbReference>
<dbReference type="InterPro" id="IPR001031">
    <property type="entry name" value="Thioesterase"/>
</dbReference>
<comment type="cofactor">
    <cofactor evidence="1">
        <name>pantetheine 4'-phosphate</name>
        <dbReference type="ChEBI" id="CHEBI:47942"/>
    </cofactor>
</comment>
<keyword evidence="6" id="KW-0597">Phosphoprotein</keyword>
<reference evidence="12 13" key="1">
    <citation type="submission" date="2020-02" db="EMBL/GenBank/DDBJ databases">
        <title>Draft Genome Sequence of Verrucosispora sp. Strain CWR15, Isolated from Gulf of Mexico Sponge.</title>
        <authorList>
            <person name="Kennedy S.J."/>
            <person name="Cella E."/>
            <person name="Azarian T."/>
            <person name="Baker B.J."/>
            <person name="Shaw L.N."/>
        </authorList>
    </citation>
    <scope>NUCLEOTIDE SEQUENCE [LARGE SCALE GENOMIC DNA]</scope>
    <source>
        <strain evidence="12 13">CWR15</strain>
    </source>
</reference>
<evidence type="ECO:0000256" key="10">
    <source>
        <dbReference type="SAM" id="MobiDB-lite"/>
    </source>
</evidence>
<dbReference type="Pfam" id="PF00975">
    <property type="entry name" value="Thioesterase"/>
    <property type="match status" value="1"/>
</dbReference>
<evidence type="ECO:0000256" key="6">
    <source>
        <dbReference type="ARBA" id="ARBA00022553"/>
    </source>
</evidence>
<dbReference type="SUPFAM" id="SSF53335">
    <property type="entry name" value="S-adenosyl-L-methionine-dependent methyltransferases"/>
    <property type="match status" value="1"/>
</dbReference>
<dbReference type="Gene3D" id="3.40.50.1820">
    <property type="entry name" value="alpha/beta hydrolase"/>
    <property type="match status" value="1"/>
</dbReference>
<dbReference type="Proteomes" id="UP000478148">
    <property type="component" value="Unassembled WGS sequence"/>
</dbReference>
<dbReference type="RefSeq" id="WP_164446334.1">
    <property type="nucleotide sequence ID" value="NZ_SAIY01000002.1"/>
</dbReference>
<dbReference type="GO" id="GO:0031177">
    <property type="term" value="F:phosphopantetheine binding"/>
    <property type="evidence" value="ECO:0007669"/>
    <property type="project" value="InterPro"/>
</dbReference>
<dbReference type="SUPFAM" id="SSF52777">
    <property type="entry name" value="CoA-dependent acyltransferases"/>
    <property type="match status" value="2"/>
</dbReference>
<dbReference type="InterPro" id="IPR020845">
    <property type="entry name" value="AMP-binding_CS"/>
</dbReference>
<dbReference type="PRINTS" id="PR00154">
    <property type="entry name" value="AMPBINDING"/>
</dbReference>
<dbReference type="InterPro" id="IPR044894">
    <property type="entry name" value="TubC_N_sf"/>
</dbReference>
<dbReference type="NCBIfam" id="TIGR01733">
    <property type="entry name" value="AA-adenyl-dom"/>
    <property type="match status" value="1"/>
</dbReference>
<dbReference type="GO" id="GO:0009403">
    <property type="term" value="P:toxin biosynthetic process"/>
    <property type="evidence" value="ECO:0007669"/>
    <property type="project" value="UniProtKB-ARBA"/>
</dbReference>
<dbReference type="Gene3D" id="2.30.38.10">
    <property type="entry name" value="Luciferase, Domain 3"/>
    <property type="match status" value="1"/>
</dbReference>
<dbReference type="Gene3D" id="1.10.1200.10">
    <property type="entry name" value="ACP-like"/>
    <property type="match status" value="1"/>
</dbReference>
<evidence type="ECO:0000313" key="13">
    <source>
        <dbReference type="Proteomes" id="UP000478148"/>
    </source>
</evidence>
<dbReference type="PROSITE" id="PS50075">
    <property type="entry name" value="CARRIER"/>
    <property type="match status" value="1"/>
</dbReference>
<evidence type="ECO:0000256" key="9">
    <source>
        <dbReference type="ARBA" id="ARBA00033440"/>
    </source>
</evidence>
<keyword evidence="13" id="KW-1185">Reference proteome</keyword>
<dbReference type="InterPro" id="IPR001242">
    <property type="entry name" value="Condensation_dom"/>
</dbReference>
<comment type="similarity">
    <text evidence="3">Belongs to the ATP-dependent AMP-binding enzyme family. MbtB subfamily.</text>
</comment>
<dbReference type="Gene3D" id="3.30.300.30">
    <property type="match status" value="2"/>
</dbReference>
<dbReference type="InterPro" id="IPR029058">
    <property type="entry name" value="AB_hydrolase_fold"/>
</dbReference>
<dbReference type="PANTHER" id="PTHR45527">
    <property type="entry name" value="NONRIBOSOMAL PEPTIDE SYNTHETASE"/>
    <property type="match status" value="1"/>
</dbReference>
<evidence type="ECO:0000313" key="12">
    <source>
        <dbReference type="EMBL" id="NGM12457.1"/>
    </source>
</evidence>
<dbReference type="Pfam" id="PF18563">
    <property type="entry name" value="TubC_N"/>
    <property type="match status" value="1"/>
</dbReference>
<feature type="region of interest" description="Disordered" evidence="10">
    <location>
        <begin position="511"/>
        <end position="537"/>
    </location>
</feature>
<accession>A0A6M1L2C5</accession>
<dbReference type="FunFam" id="3.30.559.10:FF:000023">
    <property type="entry name" value="Non-ribosomal peptide synthetase"/>
    <property type="match status" value="1"/>
</dbReference>
<dbReference type="InterPro" id="IPR057737">
    <property type="entry name" value="Condensation_MtbB-like"/>
</dbReference>
<dbReference type="EMBL" id="SAIY01000002">
    <property type="protein sequence ID" value="NGM12457.1"/>
    <property type="molecule type" value="Genomic_DNA"/>
</dbReference>
<dbReference type="InterPro" id="IPR009081">
    <property type="entry name" value="PP-bd_ACP"/>
</dbReference>
<dbReference type="InterPro" id="IPR020459">
    <property type="entry name" value="AMP-binding"/>
</dbReference>
<protein>
    <recommendedName>
        <fullName evidence="4">Phenyloxazoline synthase MbtB</fullName>
    </recommendedName>
    <alternativeName>
        <fullName evidence="9">Mycobactin synthetase protein B</fullName>
    </alternativeName>
</protein>
<dbReference type="FunFam" id="3.30.559.30:FF:000006">
    <property type="entry name" value="Yersiniabactin polyketide/non-ribosomal peptide synthetase"/>
    <property type="match status" value="1"/>
</dbReference>
<dbReference type="Gene3D" id="3.30.559.10">
    <property type="entry name" value="Chloramphenicol acetyltransferase-like domain"/>
    <property type="match status" value="1"/>
</dbReference>
<evidence type="ECO:0000256" key="4">
    <source>
        <dbReference type="ARBA" id="ARBA00016743"/>
    </source>
</evidence>
<feature type="compositionally biased region" description="Basic and acidic residues" evidence="10">
    <location>
        <begin position="277"/>
        <end position="293"/>
    </location>
</feature>
<dbReference type="InterPro" id="IPR041464">
    <property type="entry name" value="TubC_N"/>
</dbReference>
<name>A0A6M1L2C5_9ACTN</name>
<dbReference type="Pfam" id="PF08242">
    <property type="entry name" value="Methyltransf_12"/>
    <property type="match status" value="1"/>
</dbReference>
<evidence type="ECO:0000256" key="2">
    <source>
        <dbReference type="ARBA" id="ARBA00005102"/>
    </source>
</evidence>
<dbReference type="Gene3D" id="3.30.559.30">
    <property type="entry name" value="Nonribosomal peptide synthetase, condensation domain"/>
    <property type="match status" value="1"/>
</dbReference>
<dbReference type="InterPro" id="IPR006162">
    <property type="entry name" value="Ppantetheine_attach_site"/>
</dbReference>
<dbReference type="InterPro" id="IPR045851">
    <property type="entry name" value="AMP-bd_C_sf"/>
</dbReference>
<dbReference type="Pfam" id="PF00550">
    <property type="entry name" value="PP-binding"/>
    <property type="match status" value="1"/>
</dbReference>
<keyword evidence="8" id="KW-0677">Repeat</keyword>
<sequence length="1831" mass="201084">MTRSTTTPTPAELIADLRDLGMQLWADDGQLRFRAPRGVLTPERREQLTANREAVLACLDAETATVTPDPEHQHDPFPLTDVQLAYLLGRRDAFDYGDVPCQVYAEMEYQSLDPARLEEAWNLLVRRHGMLRASFDLDGYQQVRPEVPRYRIAVTDLRGAAAGEVSSALLATRDELDHRAYDPRQWPLFELRLTRTDDRTILHVSVDFLIADYLSIQVLLDELHQAYDGVELPELEITFRDYLLAERGSREGSRYERDRAYWLDRLPELPGAPELPVRQRGDADPAGRPDQRTPGRFRRLSTTVAAQRWTALQRAAREQRLTPSTVVLAAVAEVIGRWSSNPRFCLNLTLLNREPVHPQIGRLVGDFTTVSLLAVETAPEHGFAERARAVQDRLWVDMDHRQFSGVSVMRELARERGRSAALMPVVFTSTLGLGEESESESETGLSGRVGYGRSQTPQVWIDAQALVERGALTVRWDVREGIFPDGVVDDMFGELSALLHRLATEPEAWQLPSPVDLPSTQHRSRAAANDTAGPLPEGLLTDDVVAAARRYPDRVAVAGPGGEMTYRELLGRASAVAAALRSDGCQPGEIVALAMEKGWEQVVGVLGVLLAGGAYLPLDAAQPPARRDRILADAGVRRVLGQSWSPTPPPPGTLFVDSVDPGPADVPNPGRHPDDLAYVIYTSGSTGTPKGVMISHRAALNTVHDVNRRFAVTADDRVLALAGLGFDLSVYDLFGLLGLGGQLVLPAADRRGDPAHWAELLAEHRVTVWNSVPAQLQLLADYLAVEPRADLDALRLALLSGDWIPVGLPDRARELLPGLRMVSLGGATEAAIWSIFHPIDEVDPGWRSIPYGRPLTNQSFHVLDRWQRPSPDHVPGELHIGGAGLALGYLGDPERTDERFVDHPQHGRLYRTGDVGTYHPDGTLEFLGRQDRQVKIRGHRIELAEVEAALATAEGVAAAHVLVDGTEAMRRRLVAFVQTAAGVADRADDERHRLLAAAATSGDATTDDVDAAELAEFMRRLDRAGLLGMLRALTERGLFRSPEETHDTAEILDRTETAPRHHRLVRRWLNALVRAGLLTERDGRYAACRRIGADDLKDAWAAVDELQREDQYPAKLIDYFRTSTESLPRLLRDELDPLPLLFPEGRLDISYAAYRDNVISRYVNHAVVGLLRELTESRPETLRVLEVGAGVGGTSTVLIPALADAGVDYLFTDVSQFFLTEAQQRFGDRASYGLLDINTDPRAQGYLPNSFDVVLCANVLHNSRDAAVVLGRLRELLAPGGWLVFIETTRENVQIMTSMEFMMPEKDPAKWDYDDLRRGRDQTFLDVAQWRGLLTDAGADLLLDLPGAGDVTEPLGQHVFAARFKADRADVRPADLLRHCAERVPEYMLPAQVQVVDALPLTGNGKVDPAALAGWVVRDGTAAQPVDAAPSDELEQRIAAVWADLLQVPRVGREQDFYQLGGDSLLTARLAGRLREEVPEAGEVPYDTLLRVVLNRPTVAALAEHLRAGQHRVDDPSAPAEPSSPLLPLVDAPGDEVRVLVHDGVGTLAAYRSLVPLLGDSGPVVGLAVTGDDPYQSEDPAGLVERRAGDYTRRLLETGAARFHVVGYCMGGLLALEVARQLTESGATVASLTIISSYSLPHTIEDELVLEYVFARLLDLDTEALGYPDDEATARAFQEVLARTPGRVPAGALDGLTGDPALTGAAAKFAALRQTPQPGRLAAVERLLAGQSEAATGPVELGGLYDLYRHSMSAVTRHEATPYAGDITFLREREDTGFLPWLRRDMTDYWRDVCLGDLSVVDVPGDHFSCLRPPHVRRVADVLAEVHREAR</sequence>
<evidence type="ECO:0000259" key="11">
    <source>
        <dbReference type="PROSITE" id="PS50075"/>
    </source>
</evidence>
<evidence type="ECO:0000256" key="7">
    <source>
        <dbReference type="ARBA" id="ARBA00022598"/>
    </source>
</evidence>
<dbReference type="Gene3D" id="3.40.50.150">
    <property type="entry name" value="Vaccinia Virus protein VP39"/>
    <property type="match status" value="1"/>
</dbReference>